<reference evidence="4" key="1">
    <citation type="journal article" date="2017" name="Nat. Microbiol.">
        <title>Global analysis of biosynthetic gene clusters reveals vast potential of secondary metabolite production in Penicillium species.</title>
        <authorList>
            <person name="Nielsen J.C."/>
            <person name="Grijseels S."/>
            <person name="Prigent S."/>
            <person name="Ji B."/>
            <person name="Dainat J."/>
            <person name="Nielsen K.F."/>
            <person name="Frisvad J.C."/>
            <person name="Workman M."/>
            <person name="Nielsen J."/>
        </authorList>
    </citation>
    <scope>NUCLEOTIDE SEQUENCE [LARGE SCALE GENOMIC DNA]</scope>
    <source>
        <strain evidence="4">IBT 24891</strain>
    </source>
</reference>
<comment type="caution">
    <text evidence="3">The sequence shown here is derived from an EMBL/GenBank/DDBJ whole genome shotgun (WGS) entry which is preliminary data.</text>
</comment>
<dbReference type="Proteomes" id="UP000191285">
    <property type="component" value="Unassembled WGS sequence"/>
</dbReference>
<dbReference type="GO" id="GO:0005634">
    <property type="term" value="C:nucleus"/>
    <property type="evidence" value="ECO:0007669"/>
    <property type="project" value="TreeGrafter"/>
</dbReference>
<evidence type="ECO:0000313" key="3">
    <source>
        <dbReference type="EMBL" id="OQE23613.1"/>
    </source>
</evidence>
<feature type="compositionally biased region" description="Basic and acidic residues" evidence="1">
    <location>
        <begin position="441"/>
        <end position="450"/>
    </location>
</feature>
<dbReference type="PANTHER" id="PTHR14689">
    <property type="entry name" value="PHORBOL-ESTER_DAG-TYPE DOMAIN-CONTAINING PROTEIN"/>
    <property type="match status" value="1"/>
</dbReference>
<feature type="region of interest" description="Disordered" evidence="1">
    <location>
        <begin position="242"/>
        <end position="268"/>
    </location>
</feature>
<dbReference type="STRING" id="303698.A0A1V6TDD9"/>
<feature type="compositionally biased region" description="Polar residues" evidence="1">
    <location>
        <begin position="250"/>
        <end position="264"/>
    </location>
</feature>
<feature type="region of interest" description="Disordered" evidence="1">
    <location>
        <begin position="108"/>
        <end position="230"/>
    </location>
</feature>
<feature type="domain" description="DUF4211" evidence="2">
    <location>
        <begin position="287"/>
        <end position="419"/>
    </location>
</feature>
<evidence type="ECO:0000256" key="1">
    <source>
        <dbReference type="SAM" id="MobiDB-lite"/>
    </source>
</evidence>
<feature type="region of interest" description="Disordered" evidence="1">
    <location>
        <begin position="420"/>
        <end position="450"/>
    </location>
</feature>
<feature type="region of interest" description="Disordered" evidence="1">
    <location>
        <begin position="1"/>
        <end position="68"/>
    </location>
</feature>
<dbReference type="PANTHER" id="PTHR14689:SF0">
    <property type="entry name" value="COILED-COIL DOMAIN-CONTAINING PROTEIN 82"/>
    <property type="match status" value="1"/>
</dbReference>
<name>A0A1V6TDD9_9EURO</name>
<feature type="compositionally biased region" description="Basic and acidic residues" evidence="1">
    <location>
        <begin position="24"/>
        <end position="37"/>
    </location>
</feature>
<dbReference type="EMBL" id="MLKD01000008">
    <property type="protein sequence ID" value="OQE23613.1"/>
    <property type="molecule type" value="Genomic_DNA"/>
</dbReference>
<dbReference type="OrthoDB" id="21499at2759"/>
<protein>
    <recommendedName>
        <fullName evidence="2">DUF4211 domain-containing protein</fullName>
    </recommendedName>
</protein>
<evidence type="ECO:0000313" key="4">
    <source>
        <dbReference type="Proteomes" id="UP000191285"/>
    </source>
</evidence>
<feature type="compositionally biased region" description="Acidic residues" evidence="1">
    <location>
        <begin position="420"/>
        <end position="440"/>
    </location>
</feature>
<evidence type="ECO:0000259" key="2">
    <source>
        <dbReference type="Pfam" id="PF13926"/>
    </source>
</evidence>
<dbReference type="Pfam" id="PF13926">
    <property type="entry name" value="DUF4211"/>
    <property type="match status" value="1"/>
</dbReference>
<keyword evidence="4" id="KW-1185">Reference proteome</keyword>
<feature type="compositionally biased region" description="Acidic residues" evidence="1">
    <location>
        <begin position="133"/>
        <end position="142"/>
    </location>
</feature>
<feature type="compositionally biased region" description="Basic residues" evidence="1">
    <location>
        <begin position="1"/>
        <end position="10"/>
    </location>
</feature>
<sequence length="551" mass="62248">MPRPSRKKQARLAFAPTTVTASSKDGDGSDGGSDRQARLSYGHPSMAAVRSQGSRIGGSEPIKRQNPIEQMLEGQVKTPKRAKQKSMMINLALSLAIKLKLMSVAAQLPPEDSSEDEIIVTSAHKRKRPTVSEPEEPEDLDIETPRARRLKRKKADAPPVVLSDSDEPVASSPAKRLRRGPKADTPETPRAGTNKHQDEIDEDVKDLQDSVVKKSRTRGHIAGSAKEQRLKHLEALRRKRAGIAEDSDSDANSQDGSEQGNTAIEISDEDYDAQYNEDEDLDQYDKDFVLEDDNATIGVPTELPFEFTRHAYKKMKEYFEDVVCWMVHNCIDPAFPRSDPMYEMAFNKVEDEVKGRTGSQFMSSAWDVNFRRALLARPHLEITAFPTELGHSCDACKRSGHPASSDLRFSGKAYSLETLEPIEDDSEADGNDESSDEEERGIDRDRDGHALPDDGRSFYLGKTCKSNAQSAHTLYHWRFHLNEWVVDYLSRMGHMKDEEVLRRSRMKQKYKTRNAIDVITNMKDTNEIEKLWRDFHTILKSAREDQKTGRS</sequence>
<dbReference type="AlphaFoldDB" id="A0A1V6TDD9"/>
<dbReference type="InterPro" id="IPR025451">
    <property type="entry name" value="DUF4211"/>
</dbReference>
<organism evidence="3 4">
    <name type="scientific">Penicillium steckii</name>
    <dbReference type="NCBI Taxonomy" id="303698"/>
    <lineage>
        <taxon>Eukaryota</taxon>
        <taxon>Fungi</taxon>
        <taxon>Dikarya</taxon>
        <taxon>Ascomycota</taxon>
        <taxon>Pezizomycotina</taxon>
        <taxon>Eurotiomycetes</taxon>
        <taxon>Eurotiomycetidae</taxon>
        <taxon>Eurotiales</taxon>
        <taxon>Aspergillaceae</taxon>
        <taxon>Penicillium</taxon>
    </lineage>
</organism>
<gene>
    <name evidence="3" type="ORF">PENSTE_c008G04444</name>
</gene>
<proteinExistence type="predicted"/>
<accession>A0A1V6TDD9</accession>